<evidence type="ECO:0000313" key="2">
    <source>
        <dbReference type="Proteomes" id="UP001625389"/>
    </source>
</evidence>
<comment type="caution">
    <text evidence="1">The sequence shown here is derived from an EMBL/GenBank/DDBJ whole genome shotgun (WGS) entry which is preliminary data.</text>
</comment>
<reference evidence="1 2" key="1">
    <citation type="submission" date="2024-08" db="EMBL/GenBank/DDBJ databases">
        <authorList>
            <person name="Arias E."/>
        </authorList>
    </citation>
    <scope>NUCLEOTIDE SEQUENCE [LARGE SCALE GENOMIC DNA]</scope>
    <source>
        <strain evidence="1 2">FAM 25317</strain>
    </source>
</reference>
<organism evidence="1 2">
    <name type="scientific">Loigolactobacillus zhaoyuanensis</name>
    <dbReference type="NCBI Taxonomy" id="2486017"/>
    <lineage>
        <taxon>Bacteria</taxon>
        <taxon>Bacillati</taxon>
        <taxon>Bacillota</taxon>
        <taxon>Bacilli</taxon>
        <taxon>Lactobacillales</taxon>
        <taxon>Lactobacillaceae</taxon>
        <taxon>Loigolactobacillus</taxon>
    </lineage>
</organism>
<dbReference type="Proteomes" id="UP001625389">
    <property type="component" value="Unassembled WGS sequence"/>
</dbReference>
<dbReference type="EMBL" id="JBGQPK010000001">
    <property type="protein sequence ID" value="MFL2028081.1"/>
    <property type="molecule type" value="Genomic_DNA"/>
</dbReference>
<dbReference type="RefSeq" id="WP_125548633.1">
    <property type="nucleotide sequence ID" value="NZ_JBGQPK010000001.1"/>
</dbReference>
<gene>
    <name evidence="1" type="ORF">ACEN34_00400</name>
</gene>
<name>A0ABW8U876_9LACO</name>
<accession>A0ABW8U876</accession>
<sequence>MAYDLEQLTTDLTADITDRNQQPAQKWVDKLQLIYHAGMKVGVNDAYSAYLTQTTDIAPADLATKIPDFEQLAQTRTQQIAQTLAEQLTQQSSQDYKIMDDRIANQIGLAQGTTTWNKENLVVPAKLRLADLLYIYFAGYQYGFQISYWQALAENKLQYQDQQISPADAAQLAQETAVSETNDQMQSALDHKEKLAAIYDQLLND</sequence>
<keyword evidence="2" id="KW-1185">Reference proteome</keyword>
<proteinExistence type="predicted"/>
<evidence type="ECO:0000313" key="1">
    <source>
        <dbReference type="EMBL" id="MFL2028081.1"/>
    </source>
</evidence>
<protein>
    <submittedName>
        <fullName evidence="1">Uncharacterized protein</fullName>
    </submittedName>
</protein>